<accession>A0A804HWK5</accession>
<name>A0A804HWK5_MUSAM</name>
<organism evidence="2 3">
    <name type="scientific">Musa acuminata subsp. malaccensis</name>
    <name type="common">Wild banana</name>
    <name type="synonym">Musa malaccensis</name>
    <dbReference type="NCBI Taxonomy" id="214687"/>
    <lineage>
        <taxon>Eukaryota</taxon>
        <taxon>Viridiplantae</taxon>
        <taxon>Streptophyta</taxon>
        <taxon>Embryophyta</taxon>
        <taxon>Tracheophyta</taxon>
        <taxon>Spermatophyta</taxon>
        <taxon>Magnoliopsida</taxon>
        <taxon>Liliopsida</taxon>
        <taxon>Zingiberales</taxon>
        <taxon>Musaceae</taxon>
        <taxon>Musa</taxon>
    </lineage>
</organism>
<gene>
    <name evidence="1" type="ORF">GSMUA_304790.1</name>
</gene>
<dbReference type="InParanoid" id="A0A804HWK5"/>
<dbReference type="Gramene" id="Ma01_t20950.1">
    <property type="protein sequence ID" value="Ma01_p20950.1"/>
    <property type="gene ID" value="Ma01_g20950"/>
</dbReference>
<dbReference type="Proteomes" id="UP000012960">
    <property type="component" value="Unplaced"/>
</dbReference>
<evidence type="ECO:0000313" key="2">
    <source>
        <dbReference type="EnsemblPlants" id="Ma01_p20950.1"/>
    </source>
</evidence>
<dbReference type="EMBL" id="HG996466">
    <property type="protein sequence ID" value="CAG1860183.1"/>
    <property type="molecule type" value="Genomic_DNA"/>
</dbReference>
<dbReference type="EnsemblPlants" id="Ma01_t20950.1">
    <property type="protein sequence ID" value="Ma01_p20950.1"/>
    <property type="gene ID" value="Ma01_g20950"/>
</dbReference>
<evidence type="ECO:0000313" key="1">
    <source>
        <dbReference type="EMBL" id="CAG1860183.1"/>
    </source>
</evidence>
<protein>
    <submittedName>
        <fullName evidence="1">(wild Malaysian banana) hypothetical protein</fullName>
    </submittedName>
</protein>
<reference evidence="1" key="1">
    <citation type="submission" date="2021-03" db="EMBL/GenBank/DDBJ databases">
        <authorList>
            <consortium name="Genoscope - CEA"/>
            <person name="William W."/>
        </authorList>
    </citation>
    <scope>NUCLEOTIDE SEQUENCE</scope>
    <source>
        <strain evidence="1">Doubled-haploid Pahang</strain>
    </source>
</reference>
<keyword evidence="3" id="KW-1185">Reference proteome</keyword>
<sequence length="73" mass="8604">MNPRGDRRPGGKGVSFLKRFSLISDTYSEMHWCCCYNKRQSTILLMDCETVRSHCISLYLQGLMYVVFLDYRI</sequence>
<evidence type="ECO:0000313" key="3">
    <source>
        <dbReference type="Proteomes" id="UP000012960"/>
    </source>
</evidence>
<reference evidence="2" key="2">
    <citation type="submission" date="2021-05" db="UniProtKB">
        <authorList>
            <consortium name="EnsemblPlants"/>
        </authorList>
    </citation>
    <scope>IDENTIFICATION</scope>
    <source>
        <strain evidence="2">subsp. malaccensis</strain>
    </source>
</reference>
<dbReference type="AlphaFoldDB" id="A0A804HWK5"/>
<proteinExistence type="predicted"/>